<sequence length="200" mass="22597">MAMLFDAVTCLLATFYLIRSASGIRSMSSMVQMLFYDGLGYMVVLTAVNILNLILYRNSVGKGVQSSGASFGYMVIWIMSQRILIHIHKASEERTHQRIIVTHQLSTPRDITHAMRTQLNGSMKDEVETTTNELDVQVQIEQAVMVDYDPVYAREDYRKPRVIWDRKQGVTKGDGEMPSGERNQWELSSVKSVTKAADAV</sequence>
<dbReference type="Proteomes" id="UP000886501">
    <property type="component" value="Unassembled WGS sequence"/>
</dbReference>
<evidence type="ECO:0000313" key="2">
    <source>
        <dbReference type="Proteomes" id="UP000886501"/>
    </source>
</evidence>
<dbReference type="EMBL" id="MU117969">
    <property type="protein sequence ID" value="KAF9652352.1"/>
    <property type="molecule type" value="Genomic_DNA"/>
</dbReference>
<gene>
    <name evidence="1" type="ORF">BDM02DRAFT_3109361</name>
</gene>
<reference evidence="1" key="1">
    <citation type="submission" date="2019-10" db="EMBL/GenBank/DDBJ databases">
        <authorList>
            <consortium name="DOE Joint Genome Institute"/>
            <person name="Kuo A."/>
            <person name="Miyauchi S."/>
            <person name="Kiss E."/>
            <person name="Drula E."/>
            <person name="Kohler A."/>
            <person name="Sanchez-Garcia M."/>
            <person name="Andreopoulos B."/>
            <person name="Barry K.W."/>
            <person name="Bonito G."/>
            <person name="Buee M."/>
            <person name="Carver A."/>
            <person name="Chen C."/>
            <person name="Cichocki N."/>
            <person name="Clum A."/>
            <person name="Culley D."/>
            <person name="Crous P.W."/>
            <person name="Fauchery L."/>
            <person name="Girlanda M."/>
            <person name="Hayes R."/>
            <person name="Keri Z."/>
            <person name="Labutti K."/>
            <person name="Lipzen A."/>
            <person name="Lombard V."/>
            <person name="Magnuson J."/>
            <person name="Maillard F."/>
            <person name="Morin E."/>
            <person name="Murat C."/>
            <person name="Nolan M."/>
            <person name="Ohm R."/>
            <person name="Pangilinan J."/>
            <person name="Pereira M."/>
            <person name="Perotto S."/>
            <person name="Peter M."/>
            <person name="Riley R."/>
            <person name="Sitrit Y."/>
            <person name="Stielow B."/>
            <person name="Szollosi G."/>
            <person name="Zifcakova L."/>
            <person name="Stursova M."/>
            <person name="Spatafora J.W."/>
            <person name="Tedersoo L."/>
            <person name="Vaario L.-M."/>
            <person name="Yamada A."/>
            <person name="Yan M."/>
            <person name="Wang P."/>
            <person name="Xu J."/>
            <person name="Bruns T."/>
            <person name="Baldrian P."/>
            <person name="Vilgalys R."/>
            <person name="Henrissat B."/>
            <person name="Grigoriev I.V."/>
            <person name="Hibbett D."/>
            <person name="Nagy L.G."/>
            <person name="Martin F.M."/>
        </authorList>
    </citation>
    <scope>NUCLEOTIDE SEQUENCE</scope>
    <source>
        <strain evidence="1">P2</strain>
    </source>
</reference>
<name>A0ACB6ZRV1_THEGA</name>
<comment type="caution">
    <text evidence="1">The sequence shown here is derived from an EMBL/GenBank/DDBJ whole genome shotgun (WGS) entry which is preliminary data.</text>
</comment>
<keyword evidence="2" id="KW-1185">Reference proteome</keyword>
<evidence type="ECO:0000313" key="1">
    <source>
        <dbReference type="EMBL" id="KAF9652352.1"/>
    </source>
</evidence>
<reference evidence="1" key="2">
    <citation type="journal article" date="2020" name="Nat. Commun.">
        <title>Large-scale genome sequencing of mycorrhizal fungi provides insights into the early evolution of symbiotic traits.</title>
        <authorList>
            <person name="Miyauchi S."/>
            <person name="Kiss E."/>
            <person name="Kuo A."/>
            <person name="Drula E."/>
            <person name="Kohler A."/>
            <person name="Sanchez-Garcia M."/>
            <person name="Morin E."/>
            <person name="Andreopoulos B."/>
            <person name="Barry K.W."/>
            <person name="Bonito G."/>
            <person name="Buee M."/>
            <person name="Carver A."/>
            <person name="Chen C."/>
            <person name="Cichocki N."/>
            <person name="Clum A."/>
            <person name="Culley D."/>
            <person name="Crous P.W."/>
            <person name="Fauchery L."/>
            <person name="Girlanda M."/>
            <person name="Hayes R.D."/>
            <person name="Keri Z."/>
            <person name="LaButti K."/>
            <person name="Lipzen A."/>
            <person name="Lombard V."/>
            <person name="Magnuson J."/>
            <person name="Maillard F."/>
            <person name="Murat C."/>
            <person name="Nolan M."/>
            <person name="Ohm R.A."/>
            <person name="Pangilinan J."/>
            <person name="Pereira M.F."/>
            <person name="Perotto S."/>
            <person name="Peter M."/>
            <person name="Pfister S."/>
            <person name="Riley R."/>
            <person name="Sitrit Y."/>
            <person name="Stielow J.B."/>
            <person name="Szollosi G."/>
            <person name="Zifcakova L."/>
            <person name="Stursova M."/>
            <person name="Spatafora J.W."/>
            <person name="Tedersoo L."/>
            <person name="Vaario L.M."/>
            <person name="Yamada A."/>
            <person name="Yan M."/>
            <person name="Wang P."/>
            <person name="Xu J."/>
            <person name="Bruns T."/>
            <person name="Baldrian P."/>
            <person name="Vilgalys R."/>
            <person name="Dunand C."/>
            <person name="Henrissat B."/>
            <person name="Grigoriev I.V."/>
            <person name="Hibbett D."/>
            <person name="Nagy L.G."/>
            <person name="Martin F.M."/>
        </authorList>
    </citation>
    <scope>NUCLEOTIDE SEQUENCE</scope>
    <source>
        <strain evidence="1">P2</strain>
    </source>
</reference>
<protein>
    <submittedName>
        <fullName evidence="1">Uncharacterized protein</fullName>
    </submittedName>
</protein>
<accession>A0ACB6ZRV1</accession>
<organism evidence="1 2">
    <name type="scientific">Thelephora ganbajun</name>
    <name type="common">Ganba fungus</name>
    <dbReference type="NCBI Taxonomy" id="370292"/>
    <lineage>
        <taxon>Eukaryota</taxon>
        <taxon>Fungi</taxon>
        <taxon>Dikarya</taxon>
        <taxon>Basidiomycota</taxon>
        <taxon>Agaricomycotina</taxon>
        <taxon>Agaricomycetes</taxon>
        <taxon>Thelephorales</taxon>
        <taxon>Thelephoraceae</taxon>
        <taxon>Thelephora</taxon>
    </lineage>
</organism>
<proteinExistence type="predicted"/>